<comment type="cofactor">
    <cofactor evidence="5">
        <name>ATP</name>
        <dbReference type="ChEBI" id="CHEBI:30616"/>
    </cofactor>
</comment>
<dbReference type="FunFam" id="1.10.600.10:FF:000020">
    <property type="entry name" value="Phytoene synthase"/>
    <property type="match status" value="1"/>
</dbReference>
<dbReference type="GO" id="GO:0004311">
    <property type="term" value="F:geranylgeranyl diphosphate synthase activity"/>
    <property type="evidence" value="ECO:0007669"/>
    <property type="project" value="InterPro"/>
</dbReference>
<evidence type="ECO:0000256" key="5">
    <source>
        <dbReference type="ARBA" id="ARBA00053028"/>
    </source>
</evidence>
<comment type="pathway">
    <text evidence="1">Carotenoid biosynthesis; phytoene biosynthesis.</text>
</comment>
<dbReference type="InterPro" id="IPR033904">
    <property type="entry name" value="Trans_IPPS_HH"/>
</dbReference>
<evidence type="ECO:0000256" key="3">
    <source>
        <dbReference type="ARBA" id="ARBA00022679"/>
    </source>
</evidence>
<dbReference type="InterPro" id="IPR002060">
    <property type="entry name" value="Squ/phyt_synthse"/>
</dbReference>
<dbReference type="InterPro" id="IPR008949">
    <property type="entry name" value="Isoprenoid_synthase_dom_sf"/>
</dbReference>
<reference evidence="6 7" key="1">
    <citation type="submission" date="2017-04" db="EMBL/GenBank/DDBJ databases">
        <authorList>
            <person name="Afonso C.L."/>
            <person name="Miller P.J."/>
            <person name="Scott M.A."/>
            <person name="Spackman E."/>
            <person name="Goraichik I."/>
            <person name="Dimitrov K.M."/>
            <person name="Suarez D.L."/>
            <person name="Swayne D.E."/>
        </authorList>
    </citation>
    <scope>NUCLEOTIDE SEQUENCE [LARGE SCALE GENOMIC DNA]</scope>
    <source>
        <strain evidence="6 7">CGMCC 1.10972</strain>
    </source>
</reference>
<dbReference type="InterPro" id="IPR019845">
    <property type="entry name" value="Squalene/phytoene_synthase_CS"/>
</dbReference>
<dbReference type="EMBL" id="FWXR01000025">
    <property type="protein sequence ID" value="SMD08534.1"/>
    <property type="molecule type" value="Genomic_DNA"/>
</dbReference>
<dbReference type="SFLD" id="SFLDG01212">
    <property type="entry name" value="Phytoene_synthase_like"/>
    <property type="match status" value="1"/>
</dbReference>
<dbReference type="CDD" id="cd00683">
    <property type="entry name" value="Trans_IPPS_HH"/>
    <property type="match status" value="1"/>
</dbReference>
<name>A0A1W2EFJ9_9HYPH</name>
<organism evidence="6 7">
    <name type="scientific">Fulvimarina manganoxydans</name>
    <dbReference type="NCBI Taxonomy" id="937218"/>
    <lineage>
        <taxon>Bacteria</taxon>
        <taxon>Pseudomonadati</taxon>
        <taxon>Pseudomonadota</taxon>
        <taxon>Alphaproteobacteria</taxon>
        <taxon>Hyphomicrobiales</taxon>
        <taxon>Aurantimonadaceae</taxon>
        <taxon>Fulvimarina</taxon>
    </lineage>
</organism>
<proteinExistence type="inferred from homology"/>
<dbReference type="STRING" id="937218.SAMN06297251_1251"/>
<dbReference type="Pfam" id="PF00494">
    <property type="entry name" value="SQS_PSY"/>
    <property type="match status" value="1"/>
</dbReference>
<dbReference type="InterPro" id="IPR044843">
    <property type="entry name" value="Trans_IPPS_bact-type"/>
</dbReference>
<dbReference type="PROSITE" id="PS01044">
    <property type="entry name" value="SQUALEN_PHYTOEN_SYN_1"/>
    <property type="match status" value="1"/>
</dbReference>
<evidence type="ECO:0000256" key="1">
    <source>
        <dbReference type="ARBA" id="ARBA00004684"/>
    </source>
</evidence>
<dbReference type="PANTHER" id="PTHR31480">
    <property type="entry name" value="BIFUNCTIONAL LYCOPENE CYCLASE/PHYTOENE SYNTHASE"/>
    <property type="match status" value="1"/>
</dbReference>
<evidence type="ECO:0000313" key="7">
    <source>
        <dbReference type="Proteomes" id="UP000192656"/>
    </source>
</evidence>
<gene>
    <name evidence="6" type="ORF">SAMN06297251_1251</name>
</gene>
<dbReference type="GO" id="GO:0016117">
    <property type="term" value="P:carotenoid biosynthetic process"/>
    <property type="evidence" value="ECO:0007669"/>
    <property type="project" value="UniProtKB-KW"/>
</dbReference>
<keyword evidence="3" id="KW-0808">Transferase</keyword>
<comment type="similarity">
    <text evidence="2">Belongs to the phytoene/squalene synthase family.</text>
</comment>
<dbReference type="Proteomes" id="UP000192656">
    <property type="component" value="Unassembled WGS sequence"/>
</dbReference>
<dbReference type="GO" id="GO:0051996">
    <property type="term" value="F:squalene synthase [NAD(P)H] activity"/>
    <property type="evidence" value="ECO:0007669"/>
    <property type="project" value="InterPro"/>
</dbReference>
<keyword evidence="7" id="KW-1185">Reference proteome</keyword>
<dbReference type="SFLD" id="SFLDG01018">
    <property type="entry name" value="Squalene/Phytoene_Synthase_Lik"/>
    <property type="match status" value="1"/>
</dbReference>
<dbReference type="PROSITE" id="PS01045">
    <property type="entry name" value="SQUALEN_PHYTOEN_SYN_2"/>
    <property type="match status" value="1"/>
</dbReference>
<keyword evidence="4" id="KW-0125">Carotenoid biosynthesis</keyword>
<sequence>MSVAEPLSPMLARALPLGKADRAAAAAEAQATIAKGSKSFAAAARLFGTDTRASAMMLYAWCRHCDDVVDDQILGFARRSPVGAIDAEARLNELETKTLAAIRGRHTGEGAFDAIGDVALRHRLPEALPLQHLAGFRMDVEGRRYETLRDTLDYCYHVAGVVGVMMAVVMGVGRDERETAKVTETLDRASDLGIAFQLTNIARDVAEDFRAGRLYLPCEWLDEMGIRPDELGEPRHRETLAQLVLRLVDLADGYYASALHGLAALPPRAAWAVATAHGVYREIGTILRSRGAQALDARAKTGAVRKIAHVGHGMRLVAASRLARTLPQRSTDLWTRPRIAGLDA</sequence>
<accession>A0A1W2EFJ9</accession>
<dbReference type="AlphaFoldDB" id="A0A1W2EFJ9"/>
<dbReference type="SUPFAM" id="SSF48576">
    <property type="entry name" value="Terpenoid synthases"/>
    <property type="match status" value="1"/>
</dbReference>
<evidence type="ECO:0000256" key="4">
    <source>
        <dbReference type="ARBA" id="ARBA00022746"/>
    </source>
</evidence>
<dbReference type="Gene3D" id="1.10.600.10">
    <property type="entry name" value="Farnesyl Diphosphate Synthase"/>
    <property type="match status" value="1"/>
</dbReference>
<dbReference type="SFLD" id="SFLDS00005">
    <property type="entry name" value="Isoprenoid_Synthase_Type_I"/>
    <property type="match status" value="1"/>
</dbReference>
<dbReference type="RefSeq" id="WP_244557042.1">
    <property type="nucleotide sequence ID" value="NZ_FWXR01000025.1"/>
</dbReference>
<evidence type="ECO:0000256" key="2">
    <source>
        <dbReference type="ARBA" id="ARBA00006251"/>
    </source>
</evidence>
<protein>
    <submittedName>
        <fullName evidence="6">Phytoene synthase</fullName>
    </submittedName>
</protein>
<evidence type="ECO:0000313" key="6">
    <source>
        <dbReference type="EMBL" id="SMD08534.1"/>
    </source>
</evidence>